<gene>
    <name evidence="2" type="ORF">GCM10023213_26620</name>
</gene>
<reference evidence="3" key="1">
    <citation type="journal article" date="2019" name="Int. J. Syst. Evol. Microbiol.">
        <title>The Global Catalogue of Microorganisms (GCM) 10K type strain sequencing project: providing services to taxonomists for standard genome sequencing and annotation.</title>
        <authorList>
            <consortium name="The Broad Institute Genomics Platform"/>
            <consortium name="The Broad Institute Genome Sequencing Center for Infectious Disease"/>
            <person name="Wu L."/>
            <person name="Ma J."/>
        </authorList>
    </citation>
    <scope>NUCLEOTIDE SEQUENCE [LARGE SCALE GENOMIC DNA]</scope>
    <source>
        <strain evidence="3">JCM 18053</strain>
    </source>
</reference>
<keyword evidence="3" id="KW-1185">Reference proteome</keyword>
<protein>
    <recommendedName>
        <fullName evidence="1">DUF1990 domain-containing protein</fullName>
    </recommendedName>
</protein>
<dbReference type="InterPro" id="IPR018960">
    <property type="entry name" value="DUF1990"/>
</dbReference>
<evidence type="ECO:0000313" key="2">
    <source>
        <dbReference type="EMBL" id="GAA5141796.1"/>
    </source>
</evidence>
<dbReference type="EMBL" id="BAABIA010000005">
    <property type="protein sequence ID" value="GAA5141796.1"/>
    <property type="molecule type" value="Genomic_DNA"/>
</dbReference>
<dbReference type="InterPro" id="IPR014457">
    <property type="entry name" value="UCP010260"/>
</dbReference>
<accession>A0ABP9PAA6</accession>
<dbReference type="Proteomes" id="UP001499852">
    <property type="component" value="Unassembled WGS sequence"/>
</dbReference>
<dbReference type="PANTHER" id="PTHR34202">
    <property type="entry name" value="UPF0548 PROTEIN"/>
    <property type="match status" value="1"/>
</dbReference>
<dbReference type="Pfam" id="PF09348">
    <property type="entry name" value="DUF1990"/>
    <property type="match status" value="1"/>
</dbReference>
<dbReference type="PIRSF" id="PIRSF010260">
    <property type="entry name" value="UCP010260"/>
    <property type="match status" value="1"/>
</dbReference>
<proteinExistence type="predicted"/>
<comment type="caution">
    <text evidence="2">The sequence shown here is derived from an EMBL/GenBank/DDBJ whole genome shotgun (WGS) entry which is preliminary data.</text>
</comment>
<organism evidence="2 3">
    <name type="scientific">Prosthecobacter algae</name>
    <dbReference type="NCBI Taxonomy" id="1144682"/>
    <lineage>
        <taxon>Bacteria</taxon>
        <taxon>Pseudomonadati</taxon>
        <taxon>Verrucomicrobiota</taxon>
        <taxon>Verrucomicrobiia</taxon>
        <taxon>Verrucomicrobiales</taxon>
        <taxon>Verrucomicrobiaceae</taxon>
        <taxon>Prosthecobacter</taxon>
    </lineage>
</organism>
<sequence>MITYRPPSPQELQQLLASWQEAPLSYRHREGVENPPFEDFIDDEHQVLLGQGEEVYRRACAALDAWCMFPPWAVVHPLEAPQKPGQVVAMVTQICGLWWINPCRVLHRCDGPLRHGFVYGTLPEHTECGEERFMVEQLPDGSVWYEIRAFSRPRHWMAWLGFPLARWWQLRFVRDSQTLMKRMCAGRPL</sequence>
<feature type="domain" description="DUF1990" evidence="1">
    <location>
        <begin position="36"/>
        <end position="176"/>
    </location>
</feature>
<dbReference type="PANTHER" id="PTHR34202:SF1">
    <property type="entry name" value="UPF0548 PROTEIN"/>
    <property type="match status" value="1"/>
</dbReference>
<name>A0ABP9PAA6_9BACT</name>
<evidence type="ECO:0000313" key="3">
    <source>
        <dbReference type="Proteomes" id="UP001499852"/>
    </source>
</evidence>
<dbReference type="RefSeq" id="WP_345736864.1">
    <property type="nucleotide sequence ID" value="NZ_BAABIA010000005.1"/>
</dbReference>
<evidence type="ECO:0000259" key="1">
    <source>
        <dbReference type="Pfam" id="PF09348"/>
    </source>
</evidence>